<evidence type="ECO:0000256" key="2">
    <source>
        <dbReference type="ARBA" id="ARBA00023128"/>
    </source>
</evidence>
<dbReference type="PANTHER" id="PTHR28133:SF1">
    <property type="entry name" value="REQUIRED FOR RESPIRATORY GROWTH PROTEIN 7, MITOCHONDRIAL"/>
    <property type="match status" value="1"/>
</dbReference>
<evidence type="ECO:0000313" key="4">
    <source>
        <dbReference type="Proteomes" id="UP000242180"/>
    </source>
</evidence>
<dbReference type="AlphaFoldDB" id="A0A1X2H381"/>
<evidence type="ECO:0008006" key="5">
    <source>
        <dbReference type="Google" id="ProtNLM"/>
    </source>
</evidence>
<dbReference type="OMA" id="QGTLFEY"/>
<comment type="caution">
    <text evidence="3">The sequence shown here is derived from an EMBL/GenBank/DDBJ whole genome shotgun (WGS) entry which is preliminary data.</text>
</comment>
<dbReference type="GO" id="GO:0005739">
    <property type="term" value="C:mitochondrion"/>
    <property type="evidence" value="ECO:0007669"/>
    <property type="project" value="UniProtKB-SubCell"/>
</dbReference>
<protein>
    <recommendedName>
        <fullName evidence="5">Restriction endonuclease type IV Mrr domain-containing protein</fullName>
    </recommendedName>
</protein>
<dbReference type="Pfam" id="PF10356">
    <property type="entry name" value="RRG7"/>
    <property type="match status" value="1"/>
</dbReference>
<sequence>MTRRIVSPGLASFVKNSLNKDPDTTVFRGTLFEWHTREALQSALGMSLDHVGGRSDRGIDLRGHWPLSLTFSRLPSGIQPDILTQCKNVRKGCTPDHLRSLVGAVVGHTNDTNTIGLLATPYHKPFTPLLLSAFSGSRVPLGLVQTEGIMLKSLIFNEAAKQLLPGISVTTHYDPQGDTRPALLYQGEILKADDDNSNY</sequence>
<dbReference type="InterPro" id="IPR018828">
    <property type="entry name" value="RRG7"/>
</dbReference>
<keyword evidence="2" id="KW-0496">Mitochondrion</keyword>
<evidence type="ECO:0000256" key="1">
    <source>
        <dbReference type="ARBA" id="ARBA00004173"/>
    </source>
</evidence>
<accession>A0A1X2H381</accession>
<dbReference type="Proteomes" id="UP000242180">
    <property type="component" value="Unassembled WGS sequence"/>
</dbReference>
<keyword evidence="4" id="KW-1185">Reference proteome</keyword>
<evidence type="ECO:0000313" key="3">
    <source>
        <dbReference type="EMBL" id="ORY92251.1"/>
    </source>
</evidence>
<proteinExistence type="predicted"/>
<gene>
    <name evidence="3" type="ORF">BCR43DRAFT_527514</name>
</gene>
<dbReference type="InParanoid" id="A0A1X2H381"/>
<name>A0A1X2H381_SYNRA</name>
<reference evidence="3 4" key="1">
    <citation type="submission" date="2016-07" db="EMBL/GenBank/DDBJ databases">
        <title>Pervasive Adenine N6-methylation of Active Genes in Fungi.</title>
        <authorList>
            <consortium name="DOE Joint Genome Institute"/>
            <person name="Mondo S.J."/>
            <person name="Dannebaum R.O."/>
            <person name="Kuo R.C."/>
            <person name="Labutti K."/>
            <person name="Haridas S."/>
            <person name="Kuo A."/>
            <person name="Salamov A."/>
            <person name="Ahrendt S.R."/>
            <person name="Lipzen A."/>
            <person name="Sullivan W."/>
            <person name="Andreopoulos W.B."/>
            <person name="Clum A."/>
            <person name="Lindquist E."/>
            <person name="Daum C."/>
            <person name="Ramamoorthy G.K."/>
            <person name="Gryganskyi A."/>
            <person name="Culley D."/>
            <person name="Magnuson J.K."/>
            <person name="James T.Y."/>
            <person name="O'Malley M.A."/>
            <person name="Stajich J.E."/>
            <person name="Spatafora J.W."/>
            <person name="Visel A."/>
            <person name="Grigoriev I.V."/>
        </authorList>
    </citation>
    <scope>NUCLEOTIDE SEQUENCE [LARGE SCALE GENOMIC DNA]</scope>
    <source>
        <strain evidence="3 4">NRRL 2496</strain>
    </source>
</reference>
<dbReference type="OrthoDB" id="20734at2759"/>
<organism evidence="3 4">
    <name type="scientific">Syncephalastrum racemosum</name>
    <name type="common">Filamentous fungus</name>
    <dbReference type="NCBI Taxonomy" id="13706"/>
    <lineage>
        <taxon>Eukaryota</taxon>
        <taxon>Fungi</taxon>
        <taxon>Fungi incertae sedis</taxon>
        <taxon>Mucoromycota</taxon>
        <taxon>Mucoromycotina</taxon>
        <taxon>Mucoromycetes</taxon>
        <taxon>Mucorales</taxon>
        <taxon>Syncephalastraceae</taxon>
        <taxon>Syncephalastrum</taxon>
    </lineage>
</organism>
<dbReference type="EMBL" id="MCGN01000010">
    <property type="protein sequence ID" value="ORY92251.1"/>
    <property type="molecule type" value="Genomic_DNA"/>
</dbReference>
<dbReference type="PANTHER" id="PTHR28133">
    <property type="entry name" value="REQUIRED FOR RESPIRATORY GROWTH PROTEIN 7, MITOCHONDRIAL"/>
    <property type="match status" value="1"/>
</dbReference>
<comment type="subcellular location">
    <subcellularLocation>
        <location evidence="1">Mitochondrion</location>
    </subcellularLocation>
</comment>